<feature type="compositionally biased region" description="Gly residues" evidence="3">
    <location>
        <begin position="93"/>
        <end position="102"/>
    </location>
</feature>
<evidence type="ECO:0000256" key="1">
    <source>
        <dbReference type="ARBA" id="ARBA00022884"/>
    </source>
</evidence>
<dbReference type="AlphaFoldDB" id="A0A7R9C5H5"/>
<dbReference type="CDD" id="cd21608">
    <property type="entry name" value="RRM2_NsCP33_like"/>
    <property type="match status" value="1"/>
</dbReference>
<dbReference type="EMBL" id="CAJPEX010031905">
    <property type="protein sequence ID" value="CAG0926104.1"/>
    <property type="molecule type" value="Genomic_DNA"/>
</dbReference>
<evidence type="ECO:0000313" key="6">
    <source>
        <dbReference type="Proteomes" id="UP000678499"/>
    </source>
</evidence>
<sequence length="116" mass="12850">MNIFIGSLPYDVKEADLLDSFEEYGKVNSIKIITDKFTGRSKGFGFVEMENEEEAKKAIAELNGATIDGRKIVVNVSEPRDNSERRPFNNNRAGGGQGGQRSGGFNRDNNRGGDRY</sequence>
<dbReference type="InterPro" id="IPR035979">
    <property type="entry name" value="RBD_domain_sf"/>
</dbReference>
<accession>A0A7R9C5H5</accession>
<dbReference type="PROSITE" id="PS50102">
    <property type="entry name" value="RRM"/>
    <property type="match status" value="1"/>
</dbReference>
<feature type="domain" description="RRM" evidence="4">
    <location>
        <begin position="1"/>
        <end position="79"/>
    </location>
</feature>
<dbReference type="EMBL" id="OA913942">
    <property type="protein sequence ID" value="CAD7285952.1"/>
    <property type="molecule type" value="Genomic_DNA"/>
</dbReference>
<dbReference type="SMART" id="SM00360">
    <property type="entry name" value="RRM"/>
    <property type="match status" value="1"/>
</dbReference>
<keyword evidence="1 2" id="KW-0694">RNA-binding</keyword>
<dbReference type="Proteomes" id="UP000678499">
    <property type="component" value="Unassembled WGS sequence"/>
</dbReference>
<dbReference type="Pfam" id="PF00076">
    <property type="entry name" value="RRM_1"/>
    <property type="match status" value="1"/>
</dbReference>
<dbReference type="Gene3D" id="3.30.70.330">
    <property type="match status" value="1"/>
</dbReference>
<dbReference type="InterPro" id="IPR052462">
    <property type="entry name" value="SLIRP/GR-RBP-like"/>
</dbReference>
<dbReference type="InterPro" id="IPR048289">
    <property type="entry name" value="RRM2_NsCP33-like"/>
</dbReference>
<organism evidence="5">
    <name type="scientific">Notodromas monacha</name>
    <dbReference type="NCBI Taxonomy" id="399045"/>
    <lineage>
        <taxon>Eukaryota</taxon>
        <taxon>Metazoa</taxon>
        <taxon>Ecdysozoa</taxon>
        <taxon>Arthropoda</taxon>
        <taxon>Crustacea</taxon>
        <taxon>Oligostraca</taxon>
        <taxon>Ostracoda</taxon>
        <taxon>Podocopa</taxon>
        <taxon>Podocopida</taxon>
        <taxon>Cypridocopina</taxon>
        <taxon>Cypridoidea</taxon>
        <taxon>Cyprididae</taxon>
        <taxon>Notodromas</taxon>
    </lineage>
</organism>
<feature type="region of interest" description="Disordered" evidence="3">
    <location>
        <begin position="74"/>
        <end position="116"/>
    </location>
</feature>
<feature type="compositionally biased region" description="Basic and acidic residues" evidence="3">
    <location>
        <begin position="78"/>
        <end position="87"/>
    </location>
</feature>
<dbReference type="InterPro" id="IPR000504">
    <property type="entry name" value="RRM_dom"/>
</dbReference>
<evidence type="ECO:0000256" key="3">
    <source>
        <dbReference type="SAM" id="MobiDB-lite"/>
    </source>
</evidence>
<gene>
    <name evidence="5" type="ORF">NMOB1V02_LOCUS13554</name>
</gene>
<proteinExistence type="predicted"/>
<reference evidence="5" key="1">
    <citation type="submission" date="2020-11" db="EMBL/GenBank/DDBJ databases">
        <authorList>
            <person name="Tran Van P."/>
        </authorList>
    </citation>
    <scope>NUCLEOTIDE SEQUENCE</scope>
</reference>
<dbReference type="PANTHER" id="PTHR48027">
    <property type="entry name" value="HETEROGENEOUS NUCLEAR RIBONUCLEOPROTEIN 87F-RELATED"/>
    <property type="match status" value="1"/>
</dbReference>
<dbReference type="GO" id="GO:0003723">
    <property type="term" value="F:RNA binding"/>
    <property type="evidence" value="ECO:0007669"/>
    <property type="project" value="UniProtKB-UniRule"/>
</dbReference>
<evidence type="ECO:0000313" key="5">
    <source>
        <dbReference type="EMBL" id="CAD7285952.1"/>
    </source>
</evidence>
<dbReference type="SUPFAM" id="SSF54928">
    <property type="entry name" value="RNA-binding domain, RBD"/>
    <property type="match status" value="1"/>
</dbReference>
<keyword evidence="6" id="KW-1185">Reference proteome</keyword>
<name>A0A7R9C5H5_9CRUS</name>
<evidence type="ECO:0000259" key="4">
    <source>
        <dbReference type="PROSITE" id="PS50102"/>
    </source>
</evidence>
<dbReference type="InterPro" id="IPR012677">
    <property type="entry name" value="Nucleotide-bd_a/b_plait_sf"/>
</dbReference>
<evidence type="ECO:0000256" key="2">
    <source>
        <dbReference type="PROSITE-ProRule" id="PRU00176"/>
    </source>
</evidence>
<protein>
    <recommendedName>
        <fullName evidence="4">RRM domain-containing protein</fullName>
    </recommendedName>
</protein>
<dbReference type="OrthoDB" id="272703at2759"/>